<dbReference type="Proteomes" id="UP000054279">
    <property type="component" value="Unassembled WGS sequence"/>
</dbReference>
<protein>
    <submittedName>
        <fullName evidence="1">Uncharacterized protein</fullName>
    </submittedName>
</protein>
<evidence type="ECO:0000313" key="2">
    <source>
        <dbReference type="Proteomes" id="UP000054279"/>
    </source>
</evidence>
<sequence length="170" mass="18327">MQTKGRYLSIQVIDSGGETSCLYFLPDTKDICNLNWDASPLYGPVLTQTLSALFSPNGISKEKLWCVIDICNCDCIFGKGYLYAFHGSTCLGWPKSVTHGSSPSSVSTSSISSALSTSIVEGLLTPIDNISMTDIERKRDDGAAGNLPKAQEFDIEHLWSHAIGKAPSDS</sequence>
<organism evidence="1 2">
    <name type="scientific">Sphaerobolus stellatus (strain SS14)</name>
    <dbReference type="NCBI Taxonomy" id="990650"/>
    <lineage>
        <taxon>Eukaryota</taxon>
        <taxon>Fungi</taxon>
        <taxon>Dikarya</taxon>
        <taxon>Basidiomycota</taxon>
        <taxon>Agaricomycotina</taxon>
        <taxon>Agaricomycetes</taxon>
        <taxon>Phallomycetidae</taxon>
        <taxon>Geastrales</taxon>
        <taxon>Sphaerobolaceae</taxon>
        <taxon>Sphaerobolus</taxon>
    </lineage>
</organism>
<dbReference type="AlphaFoldDB" id="A0A0C9VJI2"/>
<gene>
    <name evidence="1" type="ORF">M422DRAFT_259658</name>
</gene>
<reference evidence="1 2" key="1">
    <citation type="submission" date="2014-06" db="EMBL/GenBank/DDBJ databases">
        <title>Evolutionary Origins and Diversification of the Mycorrhizal Mutualists.</title>
        <authorList>
            <consortium name="DOE Joint Genome Institute"/>
            <consortium name="Mycorrhizal Genomics Consortium"/>
            <person name="Kohler A."/>
            <person name="Kuo A."/>
            <person name="Nagy L.G."/>
            <person name="Floudas D."/>
            <person name="Copeland A."/>
            <person name="Barry K.W."/>
            <person name="Cichocki N."/>
            <person name="Veneault-Fourrey C."/>
            <person name="LaButti K."/>
            <person name="Lindquist E.A."/>
            <person name="Lipzen A."/>
            <person name="Lundell T."/>
            <person name="Morin E."/>
            <person name="Murat C."/>
            <person name="Riley R."/>
            <person name="Ohm R."/>
            <person name="Sun H."/>
            <person name="Tunlid A."/>
            <person name="Henrissat B."/>
            <person name="Grigoriev I.V."/>
            <person name="Hibbett D.S."/>
            <person name="Martin F."/>
        </authorList>
    </citation>
    <scope>NUCLEOTIDE SEQUENCE [LARGE SCALE GENOMIC DNA]</scope>
    <source>
        <strain evidence="1 2">SS14</strain>
    </source>
</reference>
<proteinExistence type="predicted"/>
<keyword evidence="2" id="KW-1185">Reference proteome</keyword>
<dbReference type="HOGENOM" id="CLU_1571649_0_0_1"/>
<name>A0A0C9VJI2_SPHS4</name>
<evidence type="ECO:0000313" key="1">
    <source>
        <dbReference type="EMBL" id="KIJ37800.1"/>
    </source>
</evidence>
<dbReference type="EMBL" id="KN837166">
    <property type="protein sequence ID" value="KIJ37800.1"/>
    <property type="molecule type" value="Genomic_DNA"/>
</dbReference>
<accession>A0A0C9VJI2</accession>